<keyword evidence="2" id="KW-1185">Reference proteome</keyword>
<evidence type="ECO:0000313" key="2">
    <source>
        <dbReference type="Proteomes" id="UP001148662"/>
    </source>
</evidence>
<proteinExistence type="predicted"/>
<reference evidence="1" key="1">
    <citation type="submission" date="2022-07" db="EMBL/GenBank/DDBJ databases">
        <title>Genome Sequence of Phlebia brevispora.</title>
        <authorList>
            <person name="Buettner E."/>
        </authorList>
    </citation>
    <scope>NUCLEOTIDE SEQUENCE</scope>
    <source>
        <strain evidence="1">MPL23</strain>
    </source>
</reference>
<comment type="caution">
    <text evidence="1">The sequence shown here is derived from an EMBL/GenBank/DDBJ whole genome shotgun (WGS) entry which is preliminary data.</text>
</comment>
<evidence type="ECO:0000313" key="1">
    <source>
        <dbReference type="EMBL" id="KAJ3522561.1"/>
    </source>
</evidence>
<dbReference type="Proteomes" id="UP001148662">
    <property type="component" value="Unassembled WGS sequence"/>
</dbReference>
<dbReference type="EMBL" id="JANHOG010002524">
    <property type="protein sequence ID" value="KAJ3522561.1"/>
    <property type="molecule type" value="Genomic_DNA"/>
</dbReference>
<sequence length="481" mass="53497">MLSSSTLADVFPANCQGTPGQDPFHSEHRIHVPYKQRKPIPGVHLISPSISSPHPLAHAGLPSSSSPSFSPSLLELARDDDAFTKLIFSLFGLYVWELFQTGNFEWSLLTRKRKFAWPLGKCQSRSSGQCTHLYPVFFFLCRYCMFFSLLGLIISLSVTTPTNCMALYTFDSWSGNMAILSASTSLMLRTIALWQRDRRVVAILGFFCLAHWAILWRGMFIVHGAYSATDGGCVVTSTNHVFLNVSFFTTMGFDLVVLCFTIAALLRQKSHSGLWKLLFQDGLVYFCVTFLCNALPAIFNVLNLNTMMNVIATIPAATVASIASCRLVMRLQEYNQDVDAYVHSARQMSAGATARGQIHFNKPFAMPRTPEIMVTTDQIIMKDFSPASFGRSTKRDSTRHSRKMDLEATEAYSDFEFEGPEEPPKALQPFSVRTAAVPFADLRDPKKQNNMSTRGKRKPSSLIVCAASAPLSVARQAGHAY</sequence>
<accession>A0ACC1RQS4</accession>
<protein>
    <submittedName>
        <fullName evidence="1">Uncharacterized protein</fullName>
    </submittedName>
</protein>
<gene>
    <name evidence="1" type="ORF">NM688_g8857</name>
</gene>
<name>A0ACC1RQS4_9APHY</name>
<organism evidence="1 2">
    <name type="scientific">Phlebia brevispora</name>
    <dbReference type="NCBI Taxonomy" id="194682"/>
    <lineage>
        <taxon>Eukaryota</taxon>
        <taxon>Fungi</taxon>
        <taxon>Dikarya</taxon>
        <taxon>Basidiomycota</taxon>
        <taxon>Agaricomycotina</taxon>
        <taxon>Agaricomycetes</taxon>
        <taxon>Polyporales</taxon>
        <taxon>Meruliaceae</taxon>
        <taxon>Phlebia</taxon>
    </lineage>
</organism>